<evidence type="ECO:0000256" key="2">
    <source>
        <dbReference type="ARBA" id="ARBA00022448"/>
    </source>
</evidence>
<dbReference type="AlphaFoldDB" id="A0AAW1UYI6"/>
<name>A0AAW1UYI6_9CUCU</name>
<keyword evidence="6 8" id="KW-0472">Membrane</keyword>
<comment type="subcellular location">
    <subcellularLocation>
        <location evidence="1">Membrane</location>
        <topology evidence="1">Multi-pass membrane protein</topology>
    </subcellularLocation>
</comment>
<dbReference type="InterPro" id="IPR011701">
    <property type="entry name" value="MFS"/>
</dbReference>
<evidence type="ECO:0000256" key="8">
    <source>
        <dbReference type="SAM" id="Phobius"/>
    </source>
</evidence>
<feature type="transmembrane region" description="Helical" evidence="8">
    <location>
        <begin position="12"/>
        <end position="31"/>
    </location>
</feature>
<evidence type="ECO:0000256" key="3">
    <source>
        <dbReference type="ARBA" id="ARBA00022692"/>
    </source>
</evidence>
<keyword evidence="2" id="KW-0813">Transport</keyword>
<dbReference type="PANTHER" id="PTHR11662">
    <property type="entry name" value="SOLUTE CARRIER FAMILY 17"/>
    <property type="match status" value="1"/>
</dbReference>
<protein>
    <recommendedName>
        <fullName evidence="9">Major facilitator superfamily (MFS) profile domain-containing protein</fullName>
    </recommendedName>
</protein>
<feature type="transmembrane region" description="Helical" evidence="8">
    <location>
        <begin position="211"/>
        <end position="232"/>
    </location>
</feature>
<evidence type="ECO:0000256" key="5">
    <source>
        <dbReference type="ARBA" id="ARBA00022989"/>
    </source>
</evidence>
<feature type="transmembrane region" description="Helical" evidence="8">
    <location>
        <begin position="270"/>
        <end position="294"/>
    </location>
</feature>
<dbReference type="PANTHER" id="PTHR11662:SF336">
    <property type="entry name" value="LP19554P"/>
    <property type="match status" value="1"/>
</dbReference>
<organism evidence="10 11">
    <name type="scientific">Henosepilachna vigintioctopunctata</name>
    <dbReference type="NCBI Taxonomy" id="420089"/>
    <lineage>
        <taxon>Eukaryota</taxon>
        <taxon>Metazoa</taxon>
        <taxon>Ecdysozoa</taxon>
        <taxon>Arthropoda</taxon>
        <taxon>Hexapoda</taxon>
        <taxon>Insecta</taxon>
        <taxon>Pterygota</taxon>
        <taxon>Neoptera</taxon>
        <taxon>Endopterygota</taxon>
        <taxon>Coleoptera</taxon>
        <taxon>Polyphaga</taxon>
        <taxon>Cucujiformia</taxon>
        <taxon>Coccinelloidea</taxon>
        <taxon>Coccinellidae</taxon>
        <taxon>Epilachninae</taxon>
        <taxon>Epilachnini</taxon>
        <taxon>Henosepilachna</taxon>
    </lineage>
</organism>
<evidence type="ECO:0000256" key="1">
    <source>
        <dbReference type="ARBA" id="ARBA00004141"/>
    </source>
</evidence>
<evidence type="ECO:0000256" key="6">
    <source>
        <dbReference type="ARBA" id="ARBA00023136"/>
    </source>
</evidence>
<sequence>MAKCCYFPQRAYIALMLFTACAISYMLRVNMSINIIAMAKEETKNSTDFVPACKAAFLANLTLEDEAEEKFDKLTASKKIDEDKRYDWDPQIQAIILGAYFWGQIVSCAPGGLVAERFGATRTVFISTIIASICTFFIPVAALLHWSVVWVLRFVTGVMGGVVYPSLHCLISRWAPPEEKGKFIGALLGGSLGTVLTWPLLGIIIEKCGWPASFFIPSAIALLWSLLWYYVVSDSPGENKWISEGERSHIQSSLKGLSSKEKSLPPYKEIFTSIAVWAFIISHFGNSWGLFFLMTSGPKYMSTILGFNLSSSGFLSAMPYMARMIFGFIFGFFGDIIRKNNWMAPTVIRKCFTSFSHIIPGIFLLLLTTTECNIIWTVTLITFSLGINGASSITNLANAQDLAPAYAGSLYGIANTIGGTTGFISPVITGYLTKEQNGIYQWRIIFFIGGSVYILSGIVFLLFGSGENQNFNSSSNSQKKTKTSGIDNTAFENDESKNSTTNI</sequence>
<dbReference type="GO" id="GO:0006820">
    <property type="term" value="P:monoatomic anion transport"/>
    <property type="evidence" value="ECO:0007669"/>
    <property type="project" value="TreeGrafter"/>
</dbReference>
<accession>A0AAW1UYI6</accession>
<dbReference type="SUPFAM" id="SSF103473">
    <property type="entry name" value="MFS general substrate transporter"/>
    <property type="match status" value="1"/>
</dbReference>
<keyword evidence="11" id="KW-1185">Reference proteome</keyword>
<dbReference type="EMBL" id="JARQZJ010000121">
    <property type="protein sequence ID" value="KAK9887903.1"/>
    <property type="molecule type" value="Genomic_DNA"/>
</dbReference>
<gene>
    <name evidence="10" type="ORF">WA026_000206</name>
</gene>
<feature type="transmembrane region" description="Helical" evidence="8">
    <location>
        <begin position="183"/>
        <end position="205"/>
    </location>
</feature>
<evidence type="ECO:0000256" key="4">
    <source>
        <dbReference type="ARBA" id="ARBA00022847"/>
    </source>
</evidence>
<dbReference type="Pfam" id="PF07690">
    <property type="entry name" value="MFS_1"/>
    <property type="match status" value="1"/>
</dbReference>
<evidence type="ECO:0000313" key="10">
    <source>
        <dbReference type="EMBL" id="KAK9887903.1"/>
    </source>
</evidence>
<feature type="transmembrane region" description="Helical" evidence="8">
    <location>
        <begin position="150"/>
        <end position="171"/>
    </location>
</feature>
<dbReference type="InterPro" id="IPR020846">
    <property type="entry name" value="MFS_dom"/>
</dbReference>
<comment type="caution">
    <text evidence="10">The sequence shown here is derived from an EMBL/GenBank/DDBJ whole genome shotgun (WGS) entry which is preliminary data.</text>
</comment>
<dbReference type="GO" id="GO:0015293">
    <property type="term" value="F:symporter activity"/>
    <property type="evidence" value="ECO:0007669"/>
    <property type="project" value="UniProtKB-KW"/>
</dbReference>
<dbReference type="FunFam" id="1.20.1250.20:FF:000003">
    <property type="entry name" value="Solute carrier family 17 member 3"/>
    <property type="match status" value="1"/>
</dbReference>
<feature type="domain" description="Major facilitator superfamily (MFS) profile" evidence="9">
    <location>
        <begin position="16"/>
        <end position="468"/>
    </location>
</feature>
<reference evidence="10 11" key="1">
    <citation type="submission" date="2023-03" db="EMBL/GenBank/DDBJ databases">
        <title>Genome insight into feeding habits of ladybird beetles.</title>
        <authorList>
            <person name="Li H.-S."/>
            <person name="Huang Y.-H."/>
            <person name="Pang H."/>
        </authorList>
    </citation>
    <scope>NUCLEOTIDE SEQUENCE [LARGE SCALE GENOMIC DNA]</scope>
    <source>
        <strain evidence="10">SYSU_2023b</strain>
        <tissue evidence="10">Whole body</tissue>
    </source>
</reference>
<feature type="transmembrane region" description="Helical" evidence="8">
    <location>
        <begin position="444"/>
        <end position="463"/>
    </location>
</feature>
<feature type="region of interest" description="Disordered" evidence="7">
    <location>
        <begin position="470"/>
        <end position="503"/>
    </location>
</feature>
<dbReference type="InterPro" id="IPR050382">
    <property type="entry name" value="MFS_Na/Anion_cotransporter"/>
</dbReference>
<feature type="transmembrane region" description="Helical" evidence="8">
    <location>
        <begin position="358"/>
        <end position="385"/>
    </location>
</feature>
<keyword evidence="5 8" id="KW-1133">Transmembrane helix</keyword>
<dbReference type="PROSITE" id="PS50850">
    <property type="entry name" value="MFS"/>
    <property type="match status" value="1"/>
</dbReference>
<dbReference type="PROSITE" id="PS51257">
    <property type="entry name" value="PROKAR_LIPOPROTEIN"/>
    <property type="match status" value="1"/>
</dbReference>
<dbReference type="CDD" id="cd17318">
    <property type="entry name" value="MFS_SLC17"/>
    <property type="match status" value="1"/>
</dbReference>
<dbReference type="Gene3D" id="1.20.1250.20">
    <property type="entry name" value="MFS general substrate transporter like domains"/>
    <property type="match status" value="2"/>
</dbReference>
<evidence type="ECO:0000313" key="11">
    <source>
        <dbReference type="Proteomes" id="UP001431783"/>
    </source>
</evidence>
<evidence type="ECO:0000256" key="7">
    <source>
        <dbReference type="SAM" id="MobiDB-lite"/>
    </source>
</evidence>
<dbReference type="Proteomes" id="UP001431783">
    <property type="component" value="Unassembled WGS sequence"/>
</dbReference>
<feature type="transmembrane region" description="Helical" evidence="8">
    <location>
        <begin position="314"/>
        <end position="337"/>
    </location>
</feature>
<feature type="transmembrane region" description="Helical" evidence="8">
    <location>
        <begin position="124"/>
        <end position="144"/>
    </location>
</feature>
<dbReference type="InterPro" id="IPR036259">
    <property type="entry name" value="MFS_trans_sf"/>
</dbReference>
<dbReference type="GO" id="GO:0016020">
    <property type="term" value="C:membrane"/>
    <property type="evidence" value="ECO:0007669"/>
    <property type="project" value="UniProtKB-SubCell"/>
</dbReference>
<feature type="transmembrane region" description="Helical" evidence="8">
    <location>
        <begin position="405"/>
        <end position="432"/>
    </location>
</feature>
<keyword evidence="4" id="KW-0769">Symport</keyword>
<evidence type="ECO:0000259" key="9">
    <source>
        <dbReference type="PROSITE" id="PS50850"/>
    </source>
</evidence>
<proteinExistence type="predicted"/>
<keyword evidence="3 8" id="KW-0812">Transmembrane</keyword>